<protein>
    <submittedName>
        <fullName evidence="2">Uncharacterized protein</fullName>
    </submittedName>
</protein>
<evidence type="ECO:0000313" key="3">
    <source>
        <dbReference type="Proteomes" id="UP000241690"/>
    </source>
</evidence>
<name>A0A2T4A1D6_TRIHA</name>
<keyword evidence="3" id="KW-1185">Reference proteome</keyword>
<dbReference type="GeneID" id="36622316"/>
<evidence type="ECO:0000256" key="1">
    <source>
        <dbReference type="SAM" id="MobiDB-lite"/>
    </source>
</evidence>
<dbReference type="RefSeq" id="XP_024770553.1">
    <property type="nucleotide sequence ID" value="XM_024913753.1"/>
</dbReference>
<feature type="region of interest" description="Disordered" evidence="1">
    <location>
        <begin position="1"/>
        <end position="30"/>
    </location>
</feature>
<organism evidence="2 3">
    <name type="scientific">Trichoderma harzianum CBS 226.95</name>
    <dbReference type="NCBI Taxonomy" id="983964"/>
    <lineage>
        <taxon>Eukaryota</taxon>
        <taxon>Fungi</taxon>
        <taxon>Dikarya</taxon>
        <taxon>Ascomycota</taxon>
        <taxon>Pezizomycotina</taxon>
        <taxon>Sordariomycetes</taxon>
        <taxon>Hypocreomycetidae</taxon>
        <taxon>Hypocreales</taxon>
        <taxon>Hypocreaceae</taxon>
        <taxon>Trichoderma</taxon>
    </lineage>
</organism>
<proteinExistence type="predicted"/>
<sequence>MPVGSMPRVARHANANAKAPDCGSKSGDAGRSLRAADGVLLCAARRRETNSFRPFALFWRPGFAALQTRDSYASLGRKRRQGRERERGSLAGLDESRIFVGCDSITPAASGSGSHVCRDCIALSSFTARGMRGDRTAEARPEAQSEALVSEPSHVRRCCLLAIGPSRRLGHRCVVDRCSLSLLAFCLVWLFKRQPPHLILLHSSRLHLCLRRTRAFGISKRGKDTKKEAKEESRQQKTKTSTISSSSPSQS</sequence>
<accession>A0A2T4A1D6</accession>
<dbReference type="AlphaFoldDB" id="A0A2T4A1D6"/>
<feature type="compositionally biased region" description="Low complexity" evidence="1">
    <location>
        <begin position="238"/>
        <end position="251"/>
    </location>
</feature>
<reference evidence="2 3" key="1">
    <citation type="submission" date="2016-07" db="EMBL/GenBank/DDBJ databases">
        <title>Multiple horizontal gene transfer events from other fungi enriched the ability of initially mycotrophic Trichoderma (Ascomycota) to feed on dead plant biomass.</title>
        <authorList>
            <consortium name="DOE Joint Genome Institute"/>
            <person name="Aerts A."/>
            <person name="Atanasova L."/>
            <person name="Chenthamara K."/>
            <person name="Zhang J."/>
            <person name="Grujic M."/>
            <person name="Henrissat B."/>
            <person name="Kuo A."/>
            <person name="Salamov A."/>
            <person name="Lipzen A."/>
            <person name="Labutti K."/>
            <person name="Barry K."/>
            <person name="Miao Y."/>
            <person name="Rahimi M.J."/>
            <person name="Shen Q."/>
            <person name="Grigoriev I.V."/>
            <person name="Kubicek C.P."/>
            <person name="Druzhinina I.S."/>
        </authorList>
    </citation>
    <scope>NUCLEOTIDE SEQUENCE [LARGE SCALE GENOMIC DNA]</scope>
    <source>
        <strain evidence="2 3">CBS 226.95</strain>
    </source>
</reference>
<feature type="compositionally biased region" description="Basic and acidic residues" evidence="1">
    <location>
        <begin position="221"/>
        <end position="235"/>
    </location>
</feature>
<gene>
    <name evidence="2" type="ORF">M431DRAFT_246877</name>
</gene>
<feature type="region of interest" description="Disordered" evidence="1">
    <location>
        <begin position="219"/>
        <end position="251"/>
    </location>
</feature>
<dbReference type="EMBL" id="KZ679687">
    <property type="protein sequence ID" value="PTB50876.1"/>
    <property type="molecule type" value="Genomic_DNA"/>
</dbReference>
<evidence type="ECO:0000313" key="2">
    <source>
        <dbReference type="EMBL" id="PTB50876.1"/>
    </source>
</evidence>
<dbReference type="Proteomes" id="UP000241690">
    <property type="component" value="Unassembled WGS sequence"/>
</dbReference>